<dbReference type="Proteomes" id="UP000048841">
    <property type="component" value="Unassembled WGS sequence"/>
</dbReference>
<proteinExistence type="predicted"/>
<evidence type="ECO:0000259" key="2">
    <source>
        <dbReference type="Pfam" id="PF03235"/>
    </source>
</evidence>
<organism evidence="3 4">
    <name type="scientific">Yersinia enterocolitica</name>
    <dbReference type="NCBI Taxonomy" id="630"/>
    <lineage>
        <taxon>Bacteria</taxon>
        <taxon>Pseudomonadati</taxon>
        <taxon>Pseudomonadota</taxon>
        <taxon>Gammaproteobacteria</taxon>
        <taxon>Enterobacterales</taxon>
        <taxon>Yersiniaceae</taxon>
        <taxon>Yersinia</taxon>
    </lineage>
</organism>
<evidence type="ECO:0000313" key="4">
    <source>
        <dbReference type="Proteomes" id="UP000048841"/>
    </source>
</evidence>
<sequence length="374" mass="43012">MTQPNNSEEQDTEFEGDDSLDISVHPHPLGINTEIRIAKDQYSVYELLRKEQQKRVVLAPDFQRNDVWERRDKSELVESVLMGIPVPLIYMFEDENGVRQVVDGKQRITALKQFLNGDYRLTDLIMLSNLSGKNFCELDPLLQSRLEDYQIAVYVIQPPTPEKVKFSIFERVNRSGTKLNKQEMRHALYQGKATDLIQELAESHEFKLATGYGVKSERMRDRYLVLRFVGFYLLVTGQLKNIEYRSDIDAFLAAVMKYINKSAPDSVIENVKLACLHGMKNIYDLLGGEAFRFRPKSGGKRRPINMGLFEMLTFAFCYLTPSNVDSDNAILITDNYKNNIDDQGIFSGVVDTSDYVKLRFDMAQEIIRGLNNDK</sequence>
<feature type="compositionally biased region" description="Acidic residues" evidence="1">
    <location>
        <begin position="8"/>
        <end position="20"/>
    </location>
</feature>
<feature type="region of interest" description="Disordered" evidence="1">
    <location>
        <begin position="1"/>
        <end position="23"/>
    </location>
</feature>
<dbReference type="RefSeq" id="WP_023160467.1">
    <property type="nucleotide sequence ID" value="NZ_CGBR01000001.1"/>
</dbReference>
<dbReference type="PANTHER" id="PTHR39639">
    <property type="entry name" value="CHROMOSOME 16, WHOLE GENOME SHOTGUN SEQUENCE"/>
    <property type="match status" value="1"/>
</dbReference>
<dbReference type="InterPro" id="IPR004919">
    <property type="entry name" value="GmrSD_N"/>
</dbReference>
<reference evidence="3 4" key="1">
    <citation type="submission" date="2015-03" db="EMBL/GenBank/DDBJ databases">
        <authorList>
            <person name="Murphy D."/>
        </authorList>
    </citation>
    <scope>NUCLEOTIDE SEQUENCE [LARGE SCALE GENOMIC DNA]</scope>
    <source>
        <strain evidence="3 4">IP26249</strain>
    </source>
</reference>
<dbReference type="EMBL" id="CGBR01000001">
    <property type="protein sequence ID" value="CFQ51214.1"/>
    <property type="molecule type" value="Genomic_DNA"/>
</dbReference>
<evidence type="ECO:0000256" key="1">
    <source>
        <dbReference type="SAM" id="MobiDB-lite"/>
    </source>
</evidence>
<accession>A0A0H5GU19</accession>
<dbReference type="Pfam" id="PF03235">
    <property type="entry name" value="GmrSD_N"/>
    <property type="match status" value="1"/>
</dbReference>
<name>A0A0H5GU19_YEREN</name>
<dbReference type="PANTHER" id="PTHR39639:SF1">
    <property type="entry name" value="DUF262 DOMAIN-CONTAINING PROTEIN"/>
    <property type="match status" value="1"/>
</dbReference>
<feature type="domain" description="GmrSD restriction endonucleases N-terminal" evidence="2">
    <location>
        <begin position="45"/>
        <end position="189"/>
    </location>
</feature>
<dbReference type="AlphaFoldDB" id="A0A0H5GU19"/>
<gene>
    <name evidence="3" type="ORF">ERS137941_00231</name>
</gene>
<evidence type="ECO:0000313" key="3">
    <source>
        <dbReference type="EMBL" id="CFQ51214.1"/>
    </source>
</evidence>
<protein>
    <submittedName>
        <fullName evidence="3">Uncharacterized conserved protein</fullName>
    </submittedName>
</protein>